<reference evidence="2" key="1">
    <citation type="journal article" date="2020" name="PLoS ONE">
        <title>Isolation and characterization of Streptomyces bacteriophages and Streptomyces strains encoding biosynthetic arsenals: Streptomyces strains and phages for antibiotic discovery.</title>
        <authorList>
            <person name="Montano E.T."/>
            <person name="Nideffer J.F."/>
            <person name="Brumage L."/>
            <person name="Erb M."/>
            <person name="Derman A.I."/>
            <person name="Davis J.P."/>
            <person name="Estrada E."/>
            <person name="Fu S."/>
            <person name="Le D."/>
            <person name="Vuppala A."/>
            <person name="Tran C."/>
            <person name="Luterstein E."/>
            <person name="Lakkaraju S."/>
            <person name="Panchagnula S."/>
            <person name="Ren C."/>
            <person name="Doan J."/>
            <person name="Tran S."/>
            <person name="Soriano J."/>
            <person name="Fujita Y."/>
            <person name="Gutala P."/>
            <person name="Fujii Q."/>
            <person name="Lee M."/>
            <person name="Bui A."/>
            <person name="Villarreal C."/>
            <person name="Shing S.R."/>
            <person name="Kim S."/>
            <person name="Freeman D."/>
            <person name="Racha V."/>
            <person name="Ho A."/>
            <person name="Kumar P."/>
            <person name="Falah K."/>
            <person name="Dawson T."/>
            <person name="Enustun E."/>
            <person name="Prichard A."/>
            <person name="Gomez A."/>
            <person name="Khanna K."/>
            <person name="Trigg S."/>
            <person name="Fernandez L."/>
            <person name="Pogliano K."/>
            <person name="Pogliano J."/>
        </authorList>
    </citation>
    <scope>NUCLEOTIDE SEQUENCE</scope>
    <source>
        <strain evidence="2">QF2</strain>
    </source>
</reference>
<protein>
    <submittedName>
        <fullName evidence="2">Uncharacterized protein</fullName>
    </submittedName>
</protein>
<sequence>MVLDDFEANLAHDHAGRFRFTDPELAEFLAALTARSAGRALVIVSRHPLPTVAGSPAPRLRGLPLPPLTPDETDLMRLRLPLSRRLPRRSGGRSAGPSAATPVRTRTWRRFWAPAGRRTTWPPGWAGSAVGSTPPAPAYGERCGPPYGRR</sequence>
<organism evidence="2">
    <name type="scientific">Streptomyces globisporus</name>
    <dbReference type="NCBI Taxonomy" id="1908"/>
    <lineage>
        <taxon>Bacteria</taxon>
        <taxon>Bacillati</taxon>
        <taxon>Actinomycetota</taxon>
        <taxon>Actinomycetes</taxon>
        <taxon>Kitasatosporales</taxon>
        <taxon>Streptomycetaceae</taxon>
        <taxon>Streptomyces</taxon>
    </lineage>
</organism>
<name>A0A927BI77_STRGL</name>
<dbReference type="AlphaFoldDB" id="A0A927BI77"/>
<comment type="caution">
    <text evidence="2">The sequence shown here is derived from an EMBL/GenBank/DDBJ whole genome shotgun (WGS) entry which is preliminary data.</text>
</comment>
<feature type="region of interest" description="Disordered" evidence="1">
    <location>
        <begin position="53"/>
        <end position="103"/>
    </location>
</feature>
<feature type="region of interest" description="Disordered" evidence="1">
    <location>
        <begin position="122"/>
        <end position="150"/>
    </location>
</feature>
<proteinExistence type="predicted"/>
<accession>A0A927BI77</accession>
<gene>
    <name evidence="2" type="ORF">ID875_06770</name>
</gene>
<evidence type="ECO:0000313" key="2">
    <source>
        <dbReference type="EMBL" id="MBD2828119.1"/>
    </source>
</evidence>
<dbReference type="EMBL" id="JACWUS010000001">
    <property type="protein sequence ID" value="MBD2828119.1"/>
    <property type="molecule type" value="Genomic_DNA"/>
</dbReference>
<evidence type="ECO:0000256" key="1">
    <source>
        <dbReference type="SAM" id="MobiDB-lite"/>
    </source>
</evidence>